<dbReference type="GO" id="GO:0000922">
    <property type="term" value="C:spindle pole"/>
    <property type="evidence" value="ECO:0007669"/>
    <property type="project" value="TreeGrafter"/>
</dbReference>
<dbReference type="PANTHER" id="PTHR14526">
    <property type="entry name" value="AURORA KINASE A AND NINEIN-INTERACTING PROTEIN"/>
    <property type="match status" value="1"/>
</dbReference>
<proteinExistence type="predicted"/>
<dbReference type="KEGG" id="emc:129343642"/>
<accession>A0AA97LH53</accession>
<dbReference type="GO" id="GO:0007051">
    <property type="term" value="P:spindle organization"/>
    <property type="evidence" value="ECO:0007669"/>
    <property type="project" value="TreeGrafter"/>
</dbReference>
<dbReference type="GeneID" id="129343642"/>
<keyword evidence="2" id="KW-1185">Reference proteome</keyword>
<dbReference type="RefSeq" id="XP_054855948.1">
    <property type="nucleotide sequence ID" value="XM_054999973.1"/>
</dbReference>
<dbReference type="InterPro" id="IPR029286">
    <property type="entry name" value="AUNIP"/>
</dbReference>
<dbReference type="GO" id="GO:0005813">
    <property type="term" value="C:centrosome"/>
    <property type="evidence" value="ECO:0007669"/>
    <property type="project" value="TreeGrafter"/>
</dbReference>
<dbReference type="Proteomes" id="UP001190640">
    <property type="component" value="Chromosome 15"/>
</dbReference>
<organism evidence="2 3">
    <name type="scientific">Eublepharis macularius</name>
    <name type="common">Leopard gecko</name>
    <name type="synonym">Cyrtodactylus macularius</name>
    <dbReference type="NCBI Taxonomy" id="481883"/>
    <lineage>
        <taxon>Eukaryota</taxon>
        <taxon>Metazoa</taxon>
        <taxon>Chordata</taxon>
        <taxon>Craniata</taxon>
        <taxon>Vertebrata</taxon>
        <taxon>Euteleostomi</taxon>
        <taxon>Lepidosauria</taxon>
        <taxon>Squamata</taxon>
        <taxon>Bifurcata</taxon>
        <taxon>Gekkota</taxon>
        <taxon>Eublepharidae</taxon>
        <taxon>Eublepharinae</taxon>
        <taxon>Eublepharis</taxon>
    </lineage>
</organism>
<gene>
    <name evidence="3" type="primary">LOC129343642</name>
</gene>
<protein>
    <submittedName>
        <fullName evidence="3">Aurora kinase A and ninein-interacting protein-like</fullName>
    </submittedName>
</protein>
<feature type="compositionally biased region" description="Polar residues" evidence="1">
    <location>
        <begin position="179"/>
        <end position="194"/>
    </location>
</feature>
<dbReference type="AlphaFoldDB" id="A0AA97LH53"/>
<feature type="region of interest" description="Disordered" evidence="1">
    <location>
        <begin position="129"/>
        <end position="224"/>
    </location>
</feature>
<sequence length="358" mass="39527">MKRKGRSPTEQQHEACDIWLDPSAFKKRKMQTLIAKSALRVKNRPLLYPGSEKVPLPFTKQTTISTFFRSQSSDEKKTNTNRGLLSIASKSDCSLQRCESLEGERSQLAASLFPPIQEFKLIQHYTHQTSAQSDSRSMALAKEKSTADDNLDSTQRPEANGVTEHTAVASSPLRGKNGGQRTFNTPYSLTNQNRKALRRNGNCSSHSKNHLSDSSDSENIDSRSDRCGTAMKWKGFNQNGTGILSEIALCSSDKGSKNSQLGCATSLFSQDSEGHRVISHRFSGEQRKLCLPKQPLQDKSNQGASPAYRDCFGACFPAQSGLQLAAGMNLPAQAENRLKSCYDLLFTEDSEGNRVIKH</sequence>
<evidence type="ECO:0000313" key="2">
    <source>
        <dbReference type="Proteomes" id="UP001190640"/>
    </source>
</evidence>
<name>A0AA97LH53_EUBMA</name>
<dbReference type="PANTHER" id="PTHR14526:SF2">
    <property type="entry name" value="AURORA KINASE A AND NINEIN-INTERACTING PROTEIN"/>
    <property type="match status" value="1"/>
</dbReference>
<reference evidence="3" key="1">
    <citation type="submission" date="2025-08" db="UniProtKB">
        <authorList>
            <consortium name="RefSeq"/>
        </authorList>
    </citation>
    <scope>IDENTIFICATION</scope>
    <source>
        <tissue evidence="3">Blood</tissue>
    </source>
</reference>
<evidence type="ECO:0000256" key="1">
    <source>
        <dbReference type="SAM" id="MobiDB-lite"/>
    </source>
</evidence>
<evidence type="ECO:0000313" key="3">
    <source>
        <dbReference type="RefSeq" id="XP_054855948.1"/>
    </source>
</evidence>